<evidence type="ECO:0000313" key="4">
    <source>
        <dbReference type="EMBL" id="KAK7045487.1"/>
    </source>
</evidence>
<gene>
    <name evidence="4" type="ORF">VNI00_007740</name>
</gene>
<feature type="compositionally biased region" description="Basic and acidic residues" evidence="2">
    <location>
        <begin position="483"/>
        <end position="495"/>
    </location>
</feature>
<feature type="domain" description="BAG" evidence="3">
    <location>
        <begin position="344"/>
        <end position="385"/>
    </location>
</feature>
<organism evidence="4 5">
    <name type="scientific">Paramarasmius palmivorus</name>
    <dbReference type="NCBI Taxonomy" id="297713"/>
    <lineage>
        <taxon>Eukaryota</taxon>
        <taxon>Fungi</taxon>
        <taxon>Dikarya</taxon>
        <taxon>Basidiomycota</taxon>
        <taxon>Agaricomycotina</taxon>
        <taxon>Agaricomycetes</taxon>
        <taxon>Agaricomycetidae</taxon>
        <taxon>Agaricales</taxon>
        <taxon>Marasmiineae</taxon>
        <taxon>Marasmiaceae</taxon>
        <taxon>Paramarasmius</taxon>
    </lineage>
</organism>
<evidence type="ECO:0000256" key="2">
    <source>
        <dbReference type="SAM" id="MobiDB-lite"/>
    </source>
</evidence>
<dbReference type="GO" id="GO:0051087">
    <property type="term" value="F:protein-folding chaperone binding"/>
    <property type="evidence" value="ECO:0007669"/>
    <property type="project" value="InterPro"/>
</dbReference>
<evidence type="ECO:0000313" key="5">
    <source>
        <dbReference type="Proteomes" id="UP001383192"/>
    </source>
</evidence>
<dbReference type="PROSITE" id="PS50096">
    <property type="entry name" value="IQ"/>
    <property type="match status" value="1"/>
</dbReference>
<feature type="region of interest" description="Disordered" evidence="2">
    <location>
        <begin position="78"/>
        <end position="98"/>
    </location>
</feature>
<name>A0AAW0D3I3_9AGAR</name>
<dbReference type="InterPro" id="IPR003103">
    <property type="entry name" value="BAG_domain"/>
</dbReference>
<comment type="caution">
    <text evidence="4">The sequence shown here is derived from an EMBL/GenBank/DDBJ whole genome shotgun (WGS) entry which is preliminary data.</text>
</comment>
<feature type="region of interest" description="Disordered" evidence="2">
    <location>
        <begin position="141"/>
        <end position="244"/>
    </location>
</feature>
<dbReference type="AlphaFoldDB" id="A0AAW0D3I3"/>
<keyword evidence="5" id="KW-1185">Reference proteome</keyword>
<feature type="coiled-coil region" evidence="1">
    <location>
        <begin position="32"/>
        <end position="75"/>
    </location>
</feature>
<dbReference type="Gene3D" id="1.20.58.120">
    <property type="entry name" value="BAG domain"/>
    <property type="match status" value="1"/>
</dbReference>
<reference evidence="4 5" key="1">
    <citation type="submission" date="2024-01" db="EMBL/GenBank/DDBJ databases">
        <title>A draft genome for a cacao thread blight-causing isolate of Paramarasmius palmivorus.</title>
        <authorList>
            <person name="Baruah I.K."/>
            <person name="Bukari Y."/>
            <person name="Amoako-Attah I."/>
            <person name="Meinhardt L.W."/>
            <person name="Bailey B.A."/>
            <person name="Cohen S.P."/>
        </authorList>
    </citation>
    <scope>NUCLEOTIDE SEQUENCE [LARGE SCALE GENOMIC DNA]</scope>
    <source>
        <strain evidence="4 5">GH-12</strain>
    </source>
</reference>
<feature type="compositionally biased region" description="Pro residues" evidence="2">
    <location>
        <begin position="212"/>
        <end position="221"/>
    </location>
</feature>
<dbReference type="InterPro" id="IPR036533">
    <property type="entry name" value="BAG_dom_sf"/>
</dbReference>
<feature type="region of interest" description="Disordered" evidence="2">
    <location>
        <begin position="420"/>
        <end position="495"/>
    </location>
</feature>
<proteinExistence type="predicted"/>
<feature type="compositionally biased region" description="Low complexity" evidence="2">
    <location>
        <begin position="222"/>
        <end position="244"/>
    </location>
</feature>
<feature type="region of interest" description="Disordered" evidence="2">
    <location>
        <begin position="1"/>
        <end position="20"/>
    </location>
</feature>
<dbReference type="Proteomes" id="UP001383192">
    <property type="component" value="Unassembled WGS sequence"/>
</dbReference>
<evidence type="ECO:0000256" key="1">
    <source>
        <dbReference type="SAM" id="Coils"/>
    </source>
</evidence>
<keyword evidence="1" id="KW-0175">Coiled coil</keyword>
<feature type="compositionally biased region" description="Low complexity" evidence="2">
    <location>
        <begin position="1"/>
        <end position="17"/>
    </location>
</feature>
<dbReference type="EMBL" id="JAYKXP010000025">
    <property type="protein sequence ID" value="KAK7045487.1"/>
    <property type="molecule type" value="Genomic_DNA"/>
</dbReference>
<evidence type="ECO:0000259" key="3">
    <source>
        <dbReference type="Pfam" id="PF02179"/>
    </source>
</evidence>
<protein>
    <recommendedName>
        <fullName evidence="3">BAG domain-containing protein</fullName>
    </recommendedName>
</protein>
<dbReference type="SUPFAM" id="SSF63491">
    <property type="entry name" value="BAG domain"/>
    <property type="match status" value="1"/>
</dbReference>
<feature type="compositionally biased region" description="Low complexity" evidence="2">
    <location>
        <begin position="179"/>
        <end position="190"/>
    </location>
</feature>
<dbReference type="Pfam" id="PF02179">
    <property type="entry name" value="BAG"/>
    <property type="match status" value="1"/>
</dbReference>
<sequence>MFHRSPYYPSSYNNPYYTPQDDYGYGGYLNPYAQAEAQARAEQKRRAQLLELERQRQQEEQLRRAQLEALRQRQRASQYLPEAGMMNSRPSRNYVPERASKYLPDEFQDWPSANAIQDDDDMDAYDYGLGRAGSYWDGLHTARGRERRPSKAIPQSQAQSRRAEHHRAPSQSTPETRSRSPAVRVSTSPRSRSRSRLPDDTTQKSRNTRPPSQHPSPPTPSSKPTSAPESHVTSSSPPATSYSYLHPRDVLDEAATKIQNAYRVHRSLKTIETLRQKFLDLKSSFSYPSTLDFQTNDPERHITIPVSAGSNADPSVPTSNLSTLKLIAQPKLAYTNRNAPLHGYVESLNRLLTSLDGVESFGEKKVREQRKEVVRAVEQEAARVEEVWKTAWDRAIGSLGEGQKAYEQPSSVAIGTTLPASADESEETDTMAQMEVDGPSNSDEQEVAKMVMDAGAGSSTPADDHTSDVEADDEGFFSASDSLKTETGLRGREQA</sequence>
<accession>A0AAW0D3I3</accession>